<reference evidence="6" key="1">
    <citation type="submission" date="2020-03" db="EMBL/GenBank/DDBJ databases">
        <title>The deep terrestrial virosphere.</title>
        <authorList>
            <person name="Holmfeldt K."/>
            <person name="Nilsson E."/>
            <person name="Simone D."/>
            <person name="Lopez-Fernandez M."/>
            <person name="Wu X."/>
            <person name="de Brujin I."/>
            <person name="Lundin D."/>
            <person name="Andersson A."/>
            <person name="Bertilsson S."/>
            <person name="Dopson M."/>
        </authorList>
    </citation>
    <scope>NUCLEOTIDE SEQUENCE</scope>
    <source>
        <strain evidence="6">TM448A00703</strain>
    </source>
</reference>
<dbReference type="GO" id="GO:0032259">
    <property type="term" value="P:methylation"/>
    <property type="evidence" value="ECO:0007669"/>
    <property type="project" value="UniProtKB-KW"/>
</dbReference>
<dbReference type="PROSITE" id="PS00092">
    <property type="entry name" value="N6_MTASE"/>
    <property type="match status" value="1"/>
</dbReference>
<dbReference type="SUPFAM" id="SSF53335">
    <property type="entry name" value="S-adenosyl-L-methionine-dependent methyltransferases"/>
    <property type="match status" value="1"/>
</dbReference>
<dbReference type="InterPro" id="IPR036086">
    <property type="entry name" value="ParB/Sulfiredoxin_sf"/>
</dbReference>
<sequence>MTMANAESRPELEIVYRPLADLSPFVGNARTHSKKQLAQIAASIEAFGFTNPVLVDEDAIVIAGHGRLLAAKSLGLARIPVIVLGGLTEAQKRALRLADNKIALNAGWDTEVLKIELDALADLSFELELTGFATGEIDVISADTPDPDDEVVPPTPDEPVTRPGDLWRLGEHRLLCGDSRDREVLGTVMGGWLADAAFTDPPYNVRIDGNAVSRGTHAEFAMASGEMTPAEFTAFLVQTLGACAVVSRDGAVHFVCMDHRHVGELTSAGDSVYGQRLNICVWNKSNAGMGSLYRSRHELVFVFRVGQAAAFNAVELGRHGRNRTNVWDYASVNSFRGSRREDLALHPTVKPVGLVADAIRDVTRKGERVLDAFMGSGTTLIAAERTRRICHGVEYEPRYVDVAIERWSAMTGRSAILERTGASFEKLKADALAAGTDQ</sequence>
<protein>
    <submittedName>
        <fullName evidence="6">Putative methyltransferase</fullName>
    </submittedName>
</protein>
<feature type="region of interest" description="Disordered" evidence="4">
    <location>
        <begin position="143"/>
        <end position="164"/>
    </location>
</feature>
<keyword evidence="2 6" id="KW-0489">Methyltransferase</keyword>
<evidence type="ECO:0000256" key="2">
    <source>
        <dbReference type="ARBA" id="ARBA00022603"/>
    </source>
</evidence>
<feature type="domain" description="ParB-like N-terminal" evidence="5">
    <location>
        <begin position="15"/>
        <end position="101"/>
    </location>
</feature>
<dbReference type="InterPro" id="IPR003115">
    <property type="entry name" value="ParB_N"/>
</dbReference>
<dbReference type="Pfam" id="PF02195">
    <property type="entry name" value="ParB_N"/>
    <property type="match status" value="1"/>
</dbReference>
<dbReference type="InterPro" id="IPR029063">
    <property type="entry name" value="SAM-dependent_MTases_sf"/>
</dbReference>
<dbReference type="PIRSF" id="PIRSF036758">
    <property type="entry name" value="Aden_M_ParB"/>
    <property type="match status" value="1"/>
</dbReference>
<dbReference type="GO" id="GO:0003677">
    <property type="term" value="F:DNA binding"/>
    <property type="evidence" value="ECO:0007669"/>
    <property type="project" value="InterPro"/>
</dbReference>
<name>A0A6H1ZJZ3_9ZZZZ</name>
<dbReference type="GO" id="GO:0005694">
    <property type="term" value="C:chromosome"/>
    <property type="evidence" value="ECO:0007669"/>
    <property type="project" value="TreeGrafter"/>
</dbReference>
<dbReference type="AlphaFoldDB" id="A0A6H1ZJZ3"/>
<dbReference type="PANTHER" id="PTHR33375">
    <property type="entry name" value="CHROMOSOME-PARTITIONING PROTEIN PARB-RELATED"/>
    <property type="match status" value="1"/>
</dbReference>
<gene>
    <name evidence="6" type="ORF">TM448A00703_0019</name>
</gene>
<organism evidence="6">
    <name type="scientific">viral metagenome</name>
    <dbReference type="NCBI Taxonomy" id="1070528"/>
    <lineage>
        <taxon>unclassified sequences</taxon>
        <taxon>metagenomes</taxon>
        <taxon>organismal metagenomes</taxon>
    </lineage>
</organism>
<dbReference type="InterPro" id="IPR001091">
    <property type="entry name" value="RM_Methyltransferase"/>
</dbReference>
<evidence type="ECO:0000256" key="4">
    <source>
        <dbReference type="SAM" id="MobiDB-lite"/>
    </source>
</evidence>
<dbReference type="InterPro" id="IPR002052">
    <property type="entry name" value="DNA_methylase_N6_adenine_CS"/>
</dbReference>
<dbReference type="InterPro" id="IPR050336">
    <property type="entry name" value="Chromosome_partition/occlusion"/>
</dbReference>
<comment type="similarity">
    <text evidence="1">Belongs to the N(4)/N(6)-methyltransferase family.</text>
</comment>
<dbReference type="GO" id="GO:0008170">
    <property type="term" value="F:N-methyltransferase activity"/>
    <property type="evidence" value="ECO:0007669"/>
    <property type="project" value="InterPro"/>
</dbReference>
<dbReference type="Pfam" id="PF01555">
    <property type="entry name" value="N6_N4_Mtase"/>
    <property type="match status" value="1"/>
</dbReference>
<evidence type="ECO:0000256" key="3">
    <source>
        <dbReference type="ARBA" id="ARBA00022679"/>
    </source>
</evidence>
<dbReference type="InterPro" id="IPR002941">
    <property type="entry name" value="DNA_methylase_N4/N6"/>
</dbReference>
<dbReference type="EMBL" id="MT144049">
    <property type="protein sequence ID" value="QJA47585.1"/>
    <property type="molecule type" value="Genomic_DNA"/>
</dbReference>
<dbReference type="GO" id="GO:0007059">
    <property type="term" value="P:chromosome segregation"/>
    <property type="evidence" value="ECO:0007669"/>
    <property type="project" value="TreeGrafter"/>
</dbReference>
<evidence type="ECO:0000313" key="6">
    <source>
        <dbReference type="EMBL" id="QJA47585.1"/>
    </source>
</evidence>
<dbReference type="SUPFAM" id="SSF110849">
    <property type="entry name" value="ParB/Sulfiredoxin"/>
    <property type="match status" value="1"/>
</dbReference>
<dbReference type="PANTHER" id="PTHR33375:SF1">
    <property type="entry name" value="CHROMOSOME-PARTITIONING PROTEIN PARB-RELATED"/>
    <property type="match status" value="1"/>
</dbReference>
<dbReference type="PRINTS" id="PR00508">
    <property type="entry name" value="S21N4MTFRASE"/>
</dbReference>
<proteinExistence type="inferred from homology"/>
<dbReference type="Gene3D" id="3.90.1530.10">
    <property type="entry name" value="Conserved hypothetical protein from pyrococcus furiosus pfu- 392566-001, ParB domain"/>
    <property type="match status" value="1"/>
</dbReference>
<accession>A0A6H1ZJZ3</accession>
<dbReference type="Gene3D" id="3.40.50.150">
    <property type="entry name" value="Vaccinia Virus protein VP39"/>
    <property type="match status" value="1"/>
</dbReference>
<keyword evidence="3 6" id="KW-0808">Transferase</keyword>
<dbReference type="InterPro" id="IPR015840">
    <property type="entry name" value="DNA_MeTrfase_ParB"/>
</dbReference>
<dbReference type="CDD" id="cd16403">
    <property type="entry name" value="ParB_N_like_MT"/>
    <property type="match status" value="1"/>
</dbReference>
<dbReference type="GO" id="GO:0045881">
    <property type="term" value="P:positive regulation of sporulation resulting in formation of a cellular spore"/>
    <property type="evidence" value="ECO:0007669"/>
    <property type="project" value="TreeGrafter"/>
</dbReference>
<dbReference type="SMART" id="SM00470">
    <property type="entry name" value="ParB"/>
    <property type="match status" value="1"/>
</dbReference>
<evidence type="ECO:0000259" key="5">
    <source>
        <dbReference type="SMART" id="SM00470"/>
    </source>
</evidence>
<evidence type="ECO:0000256" key="1">
    <source>
        <dbReference type="ARBA" id="ARBA00006594"/>
    </source>
</evidence>